<dbReference type="OrthoDB" id="1657402at2759"/>
<dbReference type="InterPro" id="IPR031330">
    <property type="entry name" value="Gly_Hdrlase_35_cat"/>
</dbReference>
<dbReference type="Proteomes" id="UP000243081">
    <property type="component" value="Unassembled WGS sequence"/>
</dbReference>
<dbReference type="PROSITE" id="PS01182">
    <property type="entry name" value="GLYCOSYL_HYDROL_F35"/>
    <property type="match status" value="1"/>
</dbReference>
<dbReference type="InterPro" id="IPR019801">
    <property type="entry name" value="Glyco_hydro_35_CS"/>
</dbReference>
<dbReference type="Pfam" id="PF13363">
    <property type="entry name" value="BetaGal_dom3"/>
    <property type="match status" value="1"/>
</dbReference>
<organism evidence="12 13">
    <name type="scientific">Cordyceps confragosa</name>
    <name type="common">Lecanicillium lecanii</name>
    <dbReference type="NCBI Taxonomy" id="2714763"/>
    <lineage>
        <taxon>Eukaryota</taxon>
        <taxon>Fungi</taxon>
        <taxon>Dikarya</taxon>
        <taxon>Ascomycota</taxon>
        <taxon>Pezizomycotina</taxon>
        <taxon>Sordariomycetes</taxon>
        <taxon>Hypocreomycetidae</taxon>
        <taxon>Hypocreales</taxon>
        <taxon>Cordycipitaceae</taxon>
        <taxon>Akanthomyces</taxon>
    </lineage>
</organism>
<evidence type="ECO:0000256" key="6">
    <source>
        <dbReference type="ARBA" id="ARBA00023180"/>
    </source>
</evidence>
<dbReference type="SMART" id="SM01029">
    <property type="entry name" value="BetaGal_dom2"/>
    <property type="match status" value="1"/>
</dbReference>
<dbReference type="EC" id="3.2.1.23" evidence="3 8"/>
<keyword evidence="5 8" id="KW-0378">Hydrolase</keyword>
<dbReference type="SUPFAM" id="SSF51011">
    <property type="entry name" value="Glycosyl hydrolase domain"/>
    <property type="match status" value="1"/>
</dbReference>
<dbReference type="InterPro" id="IPR018954">
    <property type="entry name" value="Betagal_dom2"/>
</dbReference>
<dbReference type="AlphaFoldDB" id="A0A179I576"/>
<dbReference type="GO" id="GO:0004565">
    <property type="term" value="F:beta-galactosidase activity"/>
    <property type="evidence" value="ECO:0007669"/>
    <property type="project" value="UniProtKB-EC"/>
</dbReference>
<protein>
    <recommendedName>
        <fullName evidence="3 8">Beta-galactosidase</fullName>
        <ecNumber evidence="3 8">3.2.1.23</ecNumber>
    </recommendedName>
</protein>
<dbReference type="FunFam" id="3.20.20.80:FF:000040">
    <property type="entry name" value="Beta-galactosidase A"/>
    <property type="match status" value="1"/>
</dbReference>
<dbReference type="SUPFAM" id="SSF117100">
    <property type="entry name" value="Beta-galactosidase LacA, domain 3"/>
    <property type="match status" value="1"/>
</dbReference>
<feature type="domain" description="Beta-galactosidase" evidence="11">
    <location>
        <begin position="397"/>
        <end position="573"/>
    </location>
</feature>
<dbReference type="FunFam" id="2.60.120.260:FF:000065">
    <property type="entry name" value="Beta-galactosidase A"/>
    <property type="match status" value="1"/>
</dbReference>
<evidence type="ECO:0000256" key="5">
    <source>
        <dbReference type="ARBA" id="ARBA00022801"/>
    </source>
</evidence>
<keyword evidence="4 10" id="KW-0732">Signal</keyword>
<name>A0A179I576_CORDF</name>
<dbReference type="PRINTS" id="PR00742">
    <property type="entry name" value="GLHYDRLASE35"/>
</dbReference>
<evidence type="ECO:0000256" key="1">
    <source>
        <dbReference type="ARBA" id="ARBA00001412"/>
    </source>
</evidence>
<dbReference type="Pfam" id="PF01301">
    <property type="entry name" value="Glyco_hydro_35"/>
    <property type="match status" value="1"/>
</dbReference>
<keyword evidence="6" id="KW-0325">Glycoprotein</keyword>
<evidence type="ECO:0000256" key="9">
    <source>
        <dbReference type="RuleBase" id="RU003679"/>
    </source>
</evidence>
<dbReference type="Gene3D" id="2.60.390.10">
    <property type="entry name" value="Beta-galactosidase, domain 3"/>
    <property type="match status" value="1"/>
</dbReference>
<dbReference type="GO" id="GO:0005975">
    <property type="term" value="P:carbohydrate metabolic process"/>
    <property type="evidence" value="ECO:0007669"/>
    <property type="project" value="InterPro"/>
</dbReference>
<accession>A0A179I576</accession>
<dbReference type="PANTHER" id="PTHR23421">
    <property type="entry name" value="BETA-GALACTOSIDASE RELATED"/>
    <property type="match status" value="1"/>
</dbReference>
<dbReference type="SUPFAM" id="SSF51445">
    <property type="entry name" value="(Trans)glycosidases"/>
    <property type="match status" value="1"/>
</dbReference>
<feature type="chain" id="PRO_5008104172" description="Beta-galactosidase" evidence="10">
    <location>
        <begin position="19"/>
        <end position="1016"/>
    </location>
</feature>
<evidence type="ECO:0000256" key="3">
    <source>
        <dbReference type="ARBA" id="ARBA00012756"/>
    </source>
</evidence>
<feature type="signal peptide" evidence="10">
    <location>
        <begin position="1"/>
        <end position="18"/>
    </location>
</feature>
<evidence type="ECO:0000256" key="2">
    <source>
        <dbReference type="ARBA" id="ARBA00009809"/>
    </source>
</evidence>
<dbReference type="Pfam" id="PF10435">
    <property type="entry name" value="BetaGal_dom2"/>
    <property type="match status" value="1"/>
</dbReference>
<dbReference type="InterPro" id="IPR025300">
    <property type="entry name" value="BetaGal_jelly_roll_dom"/>
</dbReference>
<dbReference type="InterPro" id="IPR008979">
    <property type="entry name" value="Galactose-bd-like_sf"/>
</dbReference>
<gene>
    <name evidence="12" type="ORF">LLEC1_02521</name>
</gene>
<dbReference type="EMBL" id="LUKN01003437">
    <property type="protein sequence ID" value="OAQ97434.1"/>
    <property type="molecule type" value="Genomic_DNA"/>
</dbReference>
<dbReference type="FunFam" id="2.102.20.10:FF:000001">
    <property type="entry name" value="Beta-galactosidase A"/>
    <property type="match status" value="1"/>
</dbReference>
<dbReference type="Gene3D" id="2.60.120.260">
    <property type="entry name" value="Galactose-binding domain-like"/>
    <property type="match status" value="2"/>
</dbReference>
<evidence type="ECO:0000256" key="4">
    <source>
        <dbReference type="ARBA" id="ARBA00022729"/>
    </source>
</evidence>
<evidence type="ECO:0000256" key="7">
    <source>
        <dbReference type="ARBA" id="ARBA00023295"/>
    </source>
</evidence>
<dbReference type="InterPro" id="IPR001944">
    <property type="entry name" value="Glycoside_Hdrlase_35"/>
</dbReference>
<dbReference type="InterPro" id="IPR017853">
    <property type="entry name" value="GH"/>
</dbReference>
<comment type="caution">
    <text evidence="12">The sequence shown here is derived from an EMBL/GenBank/DDBJ whole genome shotgun (WGS) entry which is preliminary data.</text>
</comment>
<evidence type="ECO:0000256" key="8">
    <source>
        <dbReference type="RuleBase" id="RU000675"/>
    </source>
</evidence>
<proteinExistence type="inferred from homology"/>
<evidence type="ECO:0000313" key="12">
    <source>
        <dbReference type="EMBL" id="OAQ97434.1"/>
    </source>
</evidence>
<dbReference type="Gene3D" id="3.20.20.80">
    <property type="entry name" value="Glycosidases"/>
    <property type="match status" value="1"/>
</dbReference>
<comment type="catalytic activity">
    <reaction evidence="1 8">
        <text>Hydrolysis of terminal non-reducing beta-D-galactose residues in beta-D-galactosides.</text>
        <dbReference type="EC" id="3.2.1.23"/>
    </reaction>
</comment>
<evidence type="ECO:0000256" key="10">
    <source>
        <dbReference type="SAM" id="SignalP"/>
    </source>
</evidence>
<dbReference type="OMA" id="NEYSGAC"/>
<sequence>MKLSYTLLVALAAPVIQGLTLGNRNQPYSIIHEPGKRELLQDVITWDDKSLFIRGERAMMFSGEFHPFRLPVPSLYLDVFQKIKAMGFNMVSFYVDWALVEGKPGEFRADGIFSLEPFFEAATKAGVSGGGYPGWLQRIKGILRTDAPDYLAATNNYMANIGAIIAKAQITNGGPVILFQPENEYSGASVAPFPNKKYMQYIINQARKAGIVVPLIDNDSYPGGTGAPGTGEGEVDIYVWRNTYSSNENKFPADHLQGFDSYPLGFDCGHPDVWPTGNLPTDLHKTHMRLSPSTPFSIVEFQGGSYDPFGGYGFDQCYKLVNHEFSRVFDKNNLAAGVNIFNIYMIFGGTNWGNLGHPNGYTSYDYGASIREDRYIDREKYSEVKLEAQFMRVSPSILEATPGDPTTGVYSDSKDIAISPMLSNKTGNYFVVRHADYQSRDSVSYSVKLPTSEGTLSIPQTGGQLTLSGRDSKFHVTDYSIGNHTLLYSTAEIMTWQKFDNQTLVIMYGGPGELHEFALKNAIGVDNSYGSKVVFKQGNGSVIVQFTPTPDRQIIRFGDLTVFMLDRNSAYNYWVPVLPKSGSAYGSSVMNPETIVVNGGYLVRSASVDGRTVSILADFNQTTPLEIIGAPKGASKLSINGKATPFKKTSDGTWLSKPSITFPAVKLPDLNSLDWHAIDSLPEIQPSYDDSRWTKANHTTTTNPKGTPLRTPVSLYGSDYGFNTGNMLFRGTFTATGVEDQLVLTTSGGEAYAVSAWINQTYIGSFDGNKDWDTVIVTHSFPKLNASACYILTVVMDSLGFNENLTPGNDDMKAPRGILDYKLQSSSPTGNGTATPITGWKIAGNLGGEDYRDKFRGPLNEGGLFFERNGYHQPSPPLDVFTKATTPFDGTTKEGITYYTAKFDLDLPADQYDIPIAFRFDNGTAATPTYRALLYVNGFQYGKYISNIGPQTEFPVPEGILNYNGENWLGVSVWALDGDGAKVTGLSLVSRPPVLTSRNKVDLVDGPSYTKRDDAF</sequence>
<keyword evidence="13" id="KW-1185">Reference proteome</keyword>
<dbReference type="Pfam" id="PF13364">
    <property type="entry name" value="BetaGal_ABD2"/>
    <property type="match status" value="2"/>
</dbReference>
<dbReference type="InterPro" id="IPR037110">
    <property type="entry name" value="Betagal_dom2_sf"/>
</dbReference>
<evidence type="ECO:0000313" key="13">
    <source>
        <dbReference type="Proteomes" id="UP000243081"/>
    </source>
</evidence>
<dbReference type="InterPro" id="IPR036833">
    <property type="entry name" value="BetaGal_dom3_sf"/>
</dbReference>
<evidence type="ECO:0000259" key="11">
    <source>
        <dbReference type="SMART" id="SM01029"/>
    </source>
</evidence>
<dbReference type="Gene3D" id="2.102.20.10">
    <property type="entry name" value="Beta-galactosidase, domain 2"/>
    <property type="match status" value="1"/>
</dbReference>
<keyword evidence="7 8" id="KW-0326">Glycosidase</keyword>
<dbReference type="InterPro" id="IPR025972">
    <property type="entry name" value="BetaGal_dom3"/>
</dbReference>
<dbReference type="SUPFAM" id="SSF49785">
    <property type="entry name" value="Galactose-binding domain-like"/>
    <property type="match status" value="2"/>
</dbReference>
<comment type="similarity">
    <text evidence="2 9">Belongs to the glycosyl hydrolase 35 family.</text>
</comment>
<reference evidence="12 13" key="1">
    <citation type="submission" date="2016-03" db="EMBL/GenBank/DDBJ databases">
        <title>Fine-scale spatial genetic structure of a fungal parasite of coffee scale insects.</title>
        <authorList>
            <person name="Jackson D."/>
            <person name="Zemenick K.A."/>
            <person name="Malloure B."/>
            <person name="Quandt C.A."/>
            <person name="James T.Y."/>
        </authorList>
    </citation>
    <scope>NUCLEOTIDE SEQUENCE [LARGE SCALE GENOMIC DNA]</scope>
    <source>
        <strain evidence="12 13">UM487</strain>
    </source>
</reference>